<evidence type="ECO:0000313" key="2">
    <source>
        <dbReference type="Proteomes" id="UP001259587"/>
    </source>
</evidence>
<reference evidence="1" key="1">
    <citation type="submission" date="2023-07" db="EMBL/GenBank/DDBJ databases">
        <title>Sorghum-associated microbial communities from plants grown in Nebraska, USA.</title>
        <authorList>
            <person name="Schachtman D."/>
        </authorList>
    </citation>
    <scope>NUCLEOTIDE SEQUENCE</scope>
    <source>
        <strain evidence="1">BE56</strain>
    </source>
</reference>
<name>A0ACC6K347_9PSED</name>
<organism evidence="1 2">
    <name type="scientific">Pseudomonas hunanensis</name>
    <dbReference type="NCBI Taxonomy" id="1247546"/>
    <lineage>
        <taxon>Bacteria</taxon>
        <taxon>Pseudomonadati</taxon>
        <taxon>Pseudomonadota</taxon>
        <taxon>Gammaproteobacteria</taxon>
        <taxon>Pseudomonadales</taxon>
        <taxon>Pseudomonadaceae</taxon>
        <taxon>Pseudomonas</taxon>
    </lineage>
</organism>
<keyword evidence="2" id="KW-1185">Reference proteome</keyword>
<dbReference type="EMBL" id="JAVDTH010000012">
    <property type="protein sequence ID" value="MDR6712903.1"/>
    <property type="molecule type" value="Genomic_DNA"/>
</dbReference>
<accession>A0ACC6K347</accession>
<sequence length="264" mass="29316">MSKFMHAGRSLLELLLILAIGLVPVASGLTVMMYQLEKKLEENARVSAHEALFVIDRVLDNLHSAASEAVRFSGSACDKVRGDLIDQAARDPRIRSLMLTEGDQVYCGTLPMLAPYPVEFAPGRNLRLNFDSPSTPNGVVVEYRLANTDPGVIATSYGIELRNELHGFQDKLILLLEFDDKFIWTLGDSRDAQRPSQTEFFQEVQSSRHDYSVKVGYADGHTAREARQSILQVLPSLALVGLLTAAITYWGIFRGRSKQRHPAA</sequence>
<comment type="caution">
    <text evidence="1">The sequence shown here is derived from an EMBL/GenBank/DDBJ whole genome shotgun (WGS) entry which is preliminary data.</text>
</comment>
<proteinExistence type="predicted"/>
<protein>
    <submittedName>
        <fullName evidence="1">Uncharacterized protein</fullName>
    </submittedName>
</protein>
<dbReference type="Proteomes" id="UP001259587">
    <property type="component" value="Unassembled WGS sequence"/>
</dbReference>
<gene>
    <name evidence="1" type="ORF">J2W83_002505</name>
</gene>
<evidence type="ECO:0000313" key="1">
    <source>
        <dbReference type="EMBL" id="MDR6712903.1"/>
    </source>
</evidence>